<protein>
    <submittedName>
        <fullName evidence="2">Uncharacterized protein</fullName>
    </submittedName>
</protein>
<proteinExistence type="predicted"/>
<feature type="compositionally biased region" description="Polar residues" evidence="1">
    <location>
        <begin position="99"/>
        <end position="108"/>
    </location>
</feature>
<reference evidence="2 3" key="1">
    <citation type="submission" date="2023-10" db="EMBL/GenBank/DDBJ databases">
        <title>Genomes of two closely related lineages of the louse Polyplax serrata with different host specificities.</title>
        <authorList>
            <person name="Martinu J."/>
            <person name="Tarabai H."/>
            <person name="Stefka J."/>
            <person name="Hypsa V."/>
        </authorList>
    </citation>
    <scope>NUCLEOTIDE SEQUENCE [LARGE SCALE GENOMIC DNA]</scope>
    <source>
        <strain evidence="2">HR10_N</strain>
    </source>
</reference>
<organism evidence="2 3">
    <name type="scientific">Polyplax serrata</name>
    <name type="common">Common mouse louse</name>
    <dbReference type="NCBI Taxonomy" id="468196"/>
    <lineage>
        <taxon>Eukaryota</taxon>
        <taxon>Metazoa</taxon>
        <taxon>Ecdysozoa</taxon>
        <taxon>Arthropoda</taxon>
        <taxon>Hexapoda</taxon>
        <taxon>Insecta</taxon>
        <taxon>Pterygota</taxon>
        <taxon>Neoptera</taxon>
        <taxon>Paraneoptera</taxon>
        <taxon>Psocodea</taxon>
        <taxon>Troctomorpha</taxon>
        <taxon>Phthiraptera</taxon>
        <taxon>Anoplura</taxon>
        <taxon>Polyplacidae</taxon>
        <taxon>Polyplax</taxon>
    </lineage>
</organism>
<dbReference type="Proteomes" id="UP001372834">
    <property type="component" value="Unassembled WGS sequence"/>
</dbReference>
<evidence type="ECO:0000313" key="2">
    <source>
        <dbReference type="EMBL" id="KAK6642860.1"/>
    </source>
</evidence>
<dbReference type="EMBL" id="JAWJWE010000002">
    <property type="protein sequence ID" value="KAK6642860.1"/>
    <property type="molecule type" value="Genomic_DNA"/>
</dbReference>
<evidence type="ECO:0000256" key="1">
    <source>
        <dbReference type="SAM" id="MobiDB-lite"/>
    </source>
</evidence>
<sequence>MYTYAASGTGTGSGPMHYAPPPTYLPANHQLLPPGMGAPGVGITSPQGTSIGLSQNTNRRRMKVTKLQSRSMKKIEENEEASRELGSGVGAILEKGDTRTNWSSAKAI</sequence>
<accession>A0AAN8SCG2</accession>
<feature type="region of interest" description="Disordered" evidence="1">
    <location>
        <begin position="29"/>
        <end position="108"/>
    </location>
</feature>
<evidence type="ECO:0000313" key="3">
    <source>
        <dbReference type="Proteomes" id="UP001372834"/>
    </source>
</evidence>
<gene>
    <name evidence="2" type="ORF">RUM43_004362</name>
</gene>
<dbReference type="AlphaFoldDB" id="A0AAN8SCG2"/>
<feature type="compositionally biased region" description="Basic and acidic residues" evidence="1">
    <location>
        <begin position="73"/>
        <end position="83"/>
    </location>
</feature>
<comment type="caution">
    <text evidence="2">The sequence shown here is derived from an EMBL/GenBank/DDBJ whole genome shotgun (WGS) entry which is preliminary data.</text>
</comment>
<name>A0AAN8SCG2_POLSC</name>
<feature type="compositionally biased region" description="Polar residues" evidence="1">
    <location>
        <begin position="44"/>
        <end position="57"/>
    </location>
</feature>